<evidence type="ECO:0000313" key="3">
    <source>
        <dbReference type="Proteomes" id="UP000260351"/>
    </source>
</evidence>
<protein>
    <submittedName>
        <fullName evidence="2">DUF2058 family protein</fullName>
    </submittedName>
</protein>
<feature type="region of interest" description="Disordered" evidence="1">
    <location>
        <begin position="168"/>
        <end position="193"/>
    </location>
</feature>
<dbReference type="InterPro" id="IPR018636">
    <property type="entry name" value="DUF2058"/>
</dbReference>
<feature type="compositionally biased region" description="Basic residues" evidence="1">
    <location>
        <begin position="34"/>
        <end position="54"/>
    </location>
</feature>
<dbReference type="RefSeq" id="WP_116649167.1">
    <property type="nucleotide sequence ID" value="NZ_QUZK01000003.1"/>
</dbReference>
<dbReference type="OrthoDB" id="5294470at2"/>
<dbReference type="EMBL" id="QUZK01000003">
    <property type="protein sequence ID" value="RFF32853.1"/>
    <property type="molecule type" value="Genomic_DNA"/>
</dbReference>
<gene>
    <name evidence="2" type="ORF">DZC52_00525</name>
</gene>
<proteinExistence type="predicted"/>
<name>A0A3E1KCU3_9GAMM</name>
<organism evidence="2 3">
    <name type="scientific">Wenzhouxiangella sediminis</name>
    <dbReference type="NCBI Taxonomy" id="1792836"/>
    <lineage>
        <taxon>Bacteria</taxon>
        <taxon>Pseudomonadati</taxon>
        <taxon>Pseudomonadota</taxon>
        <taxon>Gammaproteobacteria</taxon>
        <taxon>Chromatiales</taxon>
        <taxon>Wenzhouxiangellaceae</taxon>
        <taxon>Wenzhouxiangella</taxon>
    </lineage>
</organism>
<feature type="region of interest" description="Disordered" evidence="1">
    <location>
        <begin position="1"/>
        <end position="90"/>
    </location>
</feature>
<dbReference type="AlphaFoldDB" id="A0A3E1KCU3"/>
<feature type="compositionally biased region" description="Basic and acidic residues" evidence="1">
    <location>
        <begin position="68"/>
        <end position="90"/>
    </location>
</feature>
<dbReference type="Proteomes" id="UP000260351">
    <property type="component" value="Unassembled WGS sequence"/>
</dbReference>
<accession>A0A3E1KCU3</accession>
<evidence type="ECO:0000313" key="2">
    <source>
        <dbReference type="EMBL" id="RFF32853.1"/>
    </source>
</evidence>
<sequence>MGTLQDALLKSGLADEEQLKKNRRRGKPGAGHSGPKKARNSAPAKKKRTARKKKAADSDLARAYAARRKAEVREKEAEKQRRVAEQEERRRRNLELDAIIKGNTLNRKDAEVPRYFEHMGRIRRVLCTPEQREQLNKGEIGVVNLRGSYLLVSLETLEKYREVAPDLVPGLEGRDEPEDDGSHYPPVPDDLVW</sequence>
<comment type="caution">
    <text evidence="2">The sequence shown here is derived from an EMBL/GenBank/DDBJ whole genome shotgun (WGS) entry which is preliminary data.</text>
</comment>
<dbReference type="Pfam" id="PF09831">
    <property type="entry name" value="DUF2058"/>
    <property type="match status" value="1"/>
</dbReference>
<reference evidence="2 3" key="1">
    <citation type="submission" date="2018-08" db="EMBL/GenBank/DDBJ databases">
        <title>Wenzhouxiangella salilacus sp. nov., a novel bacterium isolated from a saline lake in Xinjiang Province, China.</title>
        <authorList>
            <person name="Han S."/>
        </authorList>
    </citation>
    <scope>NUCLEOTIDE SEQUENCE [LARGE SCALE GENOMIC DNA]</scope>
    <source>
        <strain evidence="2 3">XDB06</strain>
    </source>
</reference>
<evidence type="ECO:0000256" key="1">
    <source>
        <dbReference type="SAM" id="MobiDB-lite"/>
    </source>
</evidence>
<keyword evidence="3" id="KW-1185">Reference proteome</keyword>